<gene>
    <name evidence="15" type="primary">uppP</name>
    <name evidence="16" type="ORF">JM64_04275</name>
</gene>
<feature type="transmembrane region" description="Helical" evidence="15">
    <location>
        <begin position="101"/>
        <end position="121"/>
    </location>
</feature>
<dbReference type="PANTHER" id="PTHR30622:SF4">
    <property type="entry name" value="UNDECAPRENYL-DIPHOSPHATASE"/>
    <property type="match status" value="1"/>
</dbReference>
<dbReference type="AlphaFoldDB" id="A0A172T2V1"/>
<sequence>MKEFLLGVVQGLTEFLPVSSSGHLSLFSKLFGLPQNLPLFAFLHLATFLVVLIFLWEDVWSIIIGLIKFDNSTWTLALKIIVASIPAGIAGVFFEKKIEEIFSSQMLIGIFFLVTAVALWLSDSFSGKKSLNDISYTDALIIGIFQAFAILPGISRSGFTLIGALLVGMNRTDAFRFSFLMSLPVTLAAGIFELKDVVFSTGVFSGFGGAFVAGLIALIVVRQLTISAHLKVFSLYLIIPSLLSFILK</sequence>
<evidence type="ECO:0000256" key="15">
    <source>
        <dbReference type="HAMAP-Rule" id="MF_01006"/>
    </source>
</evidence>
<dbReference type="GO" id="GO:0009252">
    <property type="term" value="P:peptidoglycan biosynthetic process"/>
    <property type="evidence" value="ECO:0007669"/>
    <property type="project" value="UniProtKB-KW"/>
</dbReference>
<evidence type="ECO:0000256" key="8">
    <source>
        <dbReference type="ARBA" id="ARBA00022801"/>
    </source>
</evidence>
<keyword evidence="15" id="KW-0573">Peptidoglycan synthesis</keyword>
<evidence type="ECO:0000256" key="4">
    <source>
        <dbReference type="ARBA" id="ARBA00021581"/>
    </source>
</evidence>
<dbReference type="GO" id="GO:0008360">
    <property type="term" value="P:regulation of cell shape"/>
    <property type="evidence" value="ECO:0007669"/>
    <property type="project" value="UniProtKB-KW"/>
</dbReference>
<dbReference type="KEGG" id="fng:JM64_04275"/>
<comment type="catalytic activity">
    <reaction evidence="14 15">
        <text>di-trans,octa-cis-undecaprenyl diphosphate + H2O = di-trans,octa-cis-undecaprenyl phosphate + phosphate + H(+)</text>
        <dbReference type="Rhea" id="RHEA:28094"/>
        <dbReference type="ChEBI" id="CHEBI:15377"/>
        <dbReference type="ChEBI" id="CHEBI:15378"/>
        <dbReference type="ChEBI" id="CHEBI:43474"/>
        <dbReference type="ChEBI" id="CHEBI:58405"/>
        <dbReference type="ChEBI" id="CHEBI:60392"/>
        <dbReference type="EC" id="3.6.1.27"/>
    </reaction>
</comment>
<evidence type="ECO:0000256" key="6">
    <source>
        <dbReference type="ARBA" id="ARBA00022519"/>
    </source>
</evidence>
<comment type="function">
    <text evidence="15">Catalyzes the dephosphorylation of undecaprenyl diphosphate (UPP). Confers resistance to bacitracin.</text>
</comment>
<comment type="subcellular location">
    <subcellularLocation>
        <location evidence="1 15">Cell membrane</location>
        <topology evidence="1 15">Multi-pass membrane protein</topology>
    </subcellularLocation>
</comment>
<dbReference type="EC" id="3.6.1.27" evidence="3 15"/>
<evidence type="ECO:0000256" key="5">
    <source>
        <dbReference type="ARBA" id="ARBA00022475"/>
    </source>
</evidence>
<dbReference type="Pfam" id="PF02673">
    <property type="entry name" value="BacA"/>
    <property type="match status" value="1"/>
</dbReference>
<keyword evidence="15" id="KW-0961">Cell wall biogenesis/degradation</keyword>
<evidence type="ECO:0000313" key="17">
    <source>
        <dbReference type="Proteomes" id="UP000077096"/>
    </source>
</evidence>
<comment type="miscellaneous">
    <text evidence="15">Bacitracin is thought to be involved in the inhibition of peptidoglycan synthesis by sequestering undecaprenyl diphosphate, thereby reducing the pool of lipid carrier available.</text>
</comment>
<keyword evidence="6" id="KW-0997">Cell inner membrane</keyword>
<evidence type="ECO:0000256" key="10">
    <source>
        <dbReference type="ARBA" id="ARBA00023136"/>
    </source>
</evidence>
<feature type="transmembrane region" description="Helical" evidence="15">
    <location>
        <begin position="76"/>
        <end position="94"/>
    </location>
</feature>
<evidence type="ECO:0000256" key="1">
    <source>
        <dbReference type="ARBA" id="ARBA00004651"/>
    </source>
</evidence>
<reference evidence="16 17" key="1">
    <citation type="submission" date="2014-08" db="EMBL/GenBank/DDBJ databases">
        <title>Fervidobacterium pennivorans DYC genome.</title>
        <authorList>
            <person name="Wushke S."/>
        </authorList>
    </citation>
    <scope>NUCLEOTIDE SEQUENCE [LARGE SCALE GENOMIC DNA]</scope>
    <source>
        <strain evidence="16 17">DYC</strain>
    </source>
</reference>
<dbReference type="GO" id="GO:0050380">
    <property type="term" value="F:undecaprenyl-diphosphatase activity"/>
    <property type="evidence" value="ECO:0007669"/>
    <property type="project" value="UniProtKB-UniRule"/>
</dbReference>
<keyword evidence="7 15" id="KW-0812">Transmembrane</keyword>
<feature type="transmembrane region" description="Helical" evidence="15">
    <location>
        <begin position="198"/>
        <end position="221"/>
    </location>
</feature>
<feature type="transmembrane region" description="Helical" evidence="15">
    <location>
        <begin position="141"/>
        <end position="167"/>
    </location>
</feature>
<keyword evidence="11 15" id="KW-0046">Antibiotic resistance</keyword>
<keyword evidence="5 15" id="KW-1003">Cell membrane</keyword>
<comment type="similarity">
    <text evidence="2 15">Belongs to the UppP family.</text>
</comment>
<keyword evidence="15" id="KW-0133">Cell shape</keyword>
<evidence type="ECO:0000256" key="9">
    <source>
        <dbReference type="ARBA" id="ARBA00022989"/>
    </source>
</evidence>
<evidence type="ECO:0000256" key="13">
    <source>
        <dbReference type="ARBA" id="ARBA00032932"/>
    </source>
</evidence>
<keyword evidence="8 15" id="KW-0378">Hydrolase</keyword>
<dbReference type="PATRIC" id="fig|93466.3.peg.916"/>
<protein>
    <recommendedName>
        <fullName evidence="4 15">Undecaprenyl-diphosphatase</fullName>
        <ecNumber evidence="3 15">3.6.1.27</ecNumber>
    </recommendedName>
    <alternativeName>
        <fullName evidence="13 15">Bacitracin resistance protein</fullName>
    </alternativeName>
    <alternativeName>
        <fullName evidence="12 15">Undecaprenyl pyrophosphate phosphatase</fullName>
    </alternativeName>
</protein>
<evidence type="ECO:0000256" key="11">
    <source>
        <dbReference type="ARBA" id="ARBA00023251"/>
    </source>
</evidence>
<dbReference type="GO" id="GO:0005886">
    <property type="term" value="C:plasma membrane"/>
    <property type="evidence" value="ECO:0007669"/>
    <property type="project" value="UniProtKB-SubCell"/>
</dbReference>
<feature type="transmembrane region" description="Helical" evidence="15">
    <location>
        <begin position="174"/>
        <end position="192"/>
    </location>
</feature>
<dbReference type="EMBL" id="CP011393">
    <property type="protein sequence ID" value="ANE41282.1"/>
    <property type="molecule type" value="Genomic_DNA"/>
</dbReference>
<accession>A0A172T2V1</accession>
<evidence type="ECO:0000313" key="16">
    <source>
        <dbReference type="EMBL" id="ANE41282.1"/>
    </source>
</evidence>
<dbReference type="OrthoDB" id="9808289at2"/>
<proteinExistence type="inferred from homology"/>
<evidence type="ECO:0000256" key="12">
    <source>
        <dbReference type="ARBA" id="ARBA00032707"/>
    </source>
</evidence>
<feature type="transmembrane region" description="Helical" evidence="15">
    <location>
        <begin position="37"/>
        <end position="56"/>
    </location>
</feature>
<feature type="transmembrane region" description="Helical" evidence="15">
    <location>
        <begin position="228"/>
        <end position="247"/>
    </location>
</feature>
<dbReference type="HAMAP" id="MF_01006">
    <property type="entry name" value="Undec_diphosphatase"/>
    <property type="match status" value="1"/>
</dbReference>
<dbReference type="GO" id="GO:0046677">
    <property type="term" value="P:response to antibiotic"/>
    <property type="evidence" value="ECO:0007669"/>
    <property type="project" value="UniProtKB-UniRule"/>
</dbReference>
<dbReference type="Proteomes" id="UP000077096">
    <property type="component" value="Chromosome"/>
</dbReference>
<evidence type="ECO:0000256" key="7">
    <source>
        <dbReference type="ARBA" id="ARBA00022692"/>
    </source>
</evidence>
<keyword evidence="9 15" id="KW-1133">Transmembrane helix</keyword>
<keyword evidence="10 15" id="KW-0472">Membrane</keyword>
<evidence type="ECO:0000256" key="14">
    <source>
        <dbReference type="ARBA" id="ARBA00047594"/>
    </source>
</evidence>
<evidence type="ECO:0000256" key="3">
    <source>
        <dbReference type="ARBA" id="ARBA00012374"/>
    </source>
</evidence>
<organism evidence="16 17">
    <name type="scientific">Fervidobacterium pennivorans</name>
    <dbReference type="NCBI Taxonomy" id="93466"/>
    <lineage>
        <taxon>Bacteria</taxon>
        <taxon>Thermotogati</taxon>
        <taxon>Thermotogota</taxon>
        <taxon>Thermotogae</taxon>
        <taxon>Thermotogales</taxon>
        <taxon>Fervidobacteriaceae</taxon>
        <taxon>Fervidobacterium</taxon>
    </lineage>
</organism>
<name>A0A172T2V1_FERPE</name>
<dbReference type="GO" id="GO:0071555">
    <property type="term" value="P:cell wall organization"/>
    <property type="evidence" value="ECO:0007669"/>
    <property type="project" value="UniProtKB-KW"/>
</dbReference>
<dbReference type="InterPro" id="IPR003824">
    <property type="entry name" value="UppP"/>
</dbReference>
<dbReference type="PANTHER" id="PTHR30622">
    <property type="entry name" value="UNDECAPRENYL-DIPHOSPHATASE"/>
    <property type="match status" value="1"/>
</dbReference>
<evidence type="ECO:0000256" key="2">
    <source>
        <dbReference type="ARBA" id="ARBA00010621"/>
    </source>
</evidence>